<dbReference type="InterPro" id="IPR007329">
    <property type="entry name" value="FMN-bd"/>
</dbReference>
<dbReference type="InterPro" id="IPR036188">
    <property type="entry name" value="FAD/NAD-bd_sf"/>
</dbReference>
<dbReference type="InterPro" id="IPR050315">
    <property type="entry name" value="FAD-oxidoreductase_2"/>
</dbReference>
<dbReference type="NCBIfam" id="NF005064">
    <property type="entry name" value="PRK06481.1"/>
    <property type="match status" value="1"/>
</dbReference>
<comment type="catalytic activity">
    <reaction evidence="7 8">
        <text>dihydrourocanate + A = urocanate + AH2</text>
        <dbReference type="Rhea" id="RHEA:36059"/>
        <dbReference type="ChEBI" id="CHEBI:13193"/>
        <dbReference type="ChEBI" id="CHEBI:17499"/>
        <dbReference type="ChEBI" id="CHEBI:27247"/>
        <dbReference type="ChEBI" id="CHEBI:72991"/>
        <dbReference type="EC" id="1.3.99.33"/>
    </reaction>
</comment>
<reference evidence="10 11" key="1">
    <citation type="submission" date="2018-05" db="EMBL/GenBank/DDBJ databases">
        <title>Genomic Encyclopedia of Type Strains, Phase IV (KMG-IV): sequencing the most valuable type-strain genomes for metagenomic binning, comparative biology and taxonomic classification.</title>
        <authorList>
            <person name="Goeker M."/>
        </authorList>
    </citation>
    <scope>NUCLEOTIDE SEQUENCE [LARGE SCALE GENOMIC DNA]</scope>
    <source>
        <strain evidence="10 11">JC118</strain>
    </source>
</reference>
<evidence type="ECO:0000256" key="3">
    <source>
        <dbReference type="ARBA" id="ARBA00015872"/>
    </source>
</evidence>
<evidence type="ECO:0000256" key="1">
    <source>
        <dbReference type="ARBA" id="ARBA00008040"/>
    </source>
</evidence>
<keyword evidence="4 8" id="KW-0285">Flavoprotein</keyword>
<comment type="cofactor">
    <cofactor evidence="8">
        <name>FAD</name>
        <dbReference type="ChEBI" id="CHEBI:57692"/>
    </cofactor>
    <text evidence="8">Binds 1 FAD per subunit.</text>
</comment>
<dbReference type="NCBIfam" id="TIGR01813">
    <property type="entry name" value="flavo_cyto_c"/>
    <property type="match status" value="1"/>
</dbReference>
<dbReference type="Proteomes" id="UP000247612">
    <property type="component" value="Unassembled WGS sequence"/>
</dbReference>
<dbReference type="GO" id="GO:0010181">
    <property type="term" value="F:FMN binding"/>
    <property type="evidence" value="ECO:0007669"/>
    <property type="project" value="InterPro"/>
</dbReference>
<proteinExistence type="inferred from homology"/>
<evidence type="ECO:0000313" key="10">
    <source>
        <dbReference type="EMBL" id="PXX79706.1"/>
    </source>
</evidence>
<dbReference type="Gene3D" id="3.90.700.10">
    <property type="entry name" value="Succinate dehydrogenase/fumarate reductase flavoprotein, catalytic domain"/>
    <property type="match status" value="1"/>
</dbReference>
<keyword evidence="5 8" id="KW-0274">FAD</keyword>
<sequence length="591" mass="62418">MKKLFMGFLALMLVSGCTSKPAENPQQPEVNEPSDTVYSADIVIIGAGGAGMAAAIEASDAGANVVILEKMSYAGGNTIRSEGGLNAAETVFQKEKNIEDSVQSMIDDTYIGGKEINNMELVTYFAENSAAAIDWLTSINMDVSDVAQGAGATYPRMHRPADGSKIGGVLVPVLMKNLEERQITILYNTTATELLSENGEVNGVKAVDKNGEELVFNANAVIIATGGFGANEDLYVKYRPDLKGFTTTNHPGATGDGIVMAEAVGADTVDTDQIQTNPTVEVTTNTVISESVRGKGAIFVNQDGKRFISEMLTRDVLSTAILEQPGKYAYMILDQNTMDSMKALQENYEKGIITKGETLADLAGVLEIDADVLESTIAVWNEAVANKNDAEFGRETGLDVDLSQAPYYAIKVSPAVHYTMGGIKINTLTEVINVDGDSIKGLYAAGEVTGGLHGGNRLGGNAVADIMVFGRQAGIQASAYAETKDKKDLVLPETKAAQPTVKGDFKDGTYEASAKGRNGELNVQVIVTDGSISEINVLQHSETAGIFDGVVRDMLPEVIQKQSVEVDTIGGATISSNAVLEAIAAALAQAK</sequence>
<gene>
    <name evidence="10" type="ORF">DES51_105180</name>
</gene>
<evidence type="ECO:0000256" key="6">
    <source>
        <dbReference type="ARBA" id="ARBA00023002"/>
    </source>
</evidence>
<dbReference type="InterPro" id="IPR027477">
    <property type="entry name" value="Succ_DH/fumarate_Rdtase_cat_sf"/>
</dbReference>
<protein>
    <recommendedName>
        <fullName evidence="3 8">Urocanate reductase</fullName>
        <ecNumber evidence="2 8">1.3.99.33</ecNumber>
    </recommendedName>
</protein>
<evidence type="ECO:0000313" key="11">
    <source>
        <dbReference type="Proteomes" id="UP000247612"/>
    </source>
</evidence>
<dbReference type="PANTHER" id="PTHR43400:SF7">
    <property type="entry name" value="FAD-DEPENDENT OXIDOREDUCTASE 2 FAD BINDING DOMAIN-CONTAINING PROTEIN"/>
    <property type="match status" value="1"/>
</dbReference>
<dbReference type="RefSeq" id="WP_022937083.1">
    <property type="nucleotide sequence ID" value="NZ_CABKRQ010000002.1"/>
</dbReference>
<dbReference type="AlphaFoldDB" id="A0A318KVL3"/>
<dbReference type="GO" id="GO:0016020">
    <property type="term" value="C:membrane"/>
    <property type="evidence" value="ECO:0007669"/>
    <property type="project" value="InterPro"/>
</dbReference>
<evidence type="ECO:0000256" key="8">
    <source>
        <dbReference type="RuleBase" id="RU366062"/>
    </source>
</evidence>
<organism evidence="10 11">
    <name type="scientific">Dielma fastidiosa</name>
    <dbReference type="NCBI Taxonomy" id="1034346"/>
    <lineage>
        <taxon>Bacteria</taxon>
        <taxon>Bacillati</taxon>
        <taxon>Bacillota</taxon>
        <taxon>Erysipelotrichia</taxon>
        <taxon>Erysipelotrichales</taxon>
        <taxon>Erysipelotrichaceae</taxon>
        <taxon>Dielma</taxon>
    </lineage>
</organism>
<evidence type="ECO:0000256" key="5">
    <source>
        <dbReference type="ARBA" id="ARBA00022827"/>
    </source>
</evidence>
<dbReference type="Pfam" id="PF04205">
    <property type="entry name" value="FMN_bind"/>
    <property type="match status" value="1"/>
</dbReference>
<dbReference type="FunFam" id="3.90.700.10:FF:000007">
    <property type="entry name" value="NADH-dependent fumarate reductase"/>
    <property type="match status" value="1"/>
</dbReference>
<evidence type="ECO:0000256" key="4">
    <source>
        <dbReference type="ARBA" id="ARBA00022630"/>
    </source>
</evidence>
<dbReference type="SMART" id="SM00900">
    <property type="entry name" value="FMN_bind"/>
    <property type="match status" value="1"/>
</dbReference>
<evidence type="ECO:0000256" key="2">
    <source>
        <dbReference type="ARBA" id="ARBA00013137"/>
    </source>
</evidence>
<accession>A0A318KVL3</accession>
<dbReference type="PRINTS" id="PR00368">
    <property type="entry name" value="FADPNR"/>
</dbReference>
<dbReference type="EMBL" id="QJKH01000005">
    <property type="protein sequence ID" value="PXX79706.1"/>
    <property type="molecule type" value="Genomic_DNA"/>
</dbReference>
<keyword evidence="8" id="KW-0732">Signal</keyword>
<dbReference type="PANTHER" id="PTHR43400">
    <property type="entry name" value="FUMARATE REDUCTASE"/>
    <property type="match status" value="1"/>
</dbReference>
<keyword evidence="6 8" id="KW-0560">Oxidoreductase</keyword>
<evidence type="ECO:0000259" key="9">
    <source>
        <dbReference type="SMART" id="SM00900"/>
    </source>
</evidence>
<comment type="similarity">
    <text evidence="1 8">Belongs to the FAD-dependent oxidoreductase 2 family. FRD/SDH subfamily.</text>
</comment>
<dbReference type="GO" id="GO:0033765">
    <property type="term" value="F:steroid dehydrogenase activity, acting on the CH-CH group of donors"/>
    <property type="evidence" value="ECO:0007669"/>
    <property type="project" value="UniProtKB-ARBA"/>
</dbReference>
<dbReference type="PROSITE" id="PS51257">
    <property type="entry name" value="PROKAR_LIPOPROTEIN"/>
    <property type="match status" value="1"/>
</dbReference>
<keyword evidence="11" id="KW-1185">Reference proteome</keyword>
<feature type="chain" id="PRO_5039742139" description="Urocanate reductase" evidence="8">
    <location>
        <begin position="23"/>
        <end position="591"/>
    </location>
</feature>
<dbReference type="EC" id="1.3.99.33" evidence="2 8"/>
<name>A0A318KVL3_9FIRM</name>
<evidence type="ECO:0000256" key="7">
    <source>
        <dbReference type="ARBA" id="ARBA00049922"/>
    </source>
</evidence>
<dbReference type="STRING" id="1034346.GCA_000313565_00772"/>
<feature type="signal peptide" evidence="8">
    <location>
        <begin position="1"/>
        <end position="22"/>
    </location>
</feature>
<dbReference type="SUPFAM" id="SSF56425">
    <property type="entry name" value="Succinate dehydrogenase/fumarate reductase flavoprotein, catalytic domain"/>
    <property type="match status" value="1"/>
</dbReference>
<comment type="cofactor">
    <cofactor evidence="8">
        <name>FMN</name>
        <dbReference type="ChEBI" id="CHEBI:58210"/>
    </cofactor>
    <text evidence="8">Binds 1 or 2 FMN covalently per subunit.</text>
</comment>
<dbReference type="InterPro" id="IPR003953">
    <property type="entry name" value="FAD-dep_OxRdtase_2_FAD-bd"/>
</dbReference>
<dbReference type="Pfam" id="PF00890">
    <property type="entry name" value="FAD_binding_2"/>
    <property type="match status" value="1"/>
</dbReference>
<dbReference type="OrthoDB" id="9806724at2"/>
<dbReference type="Gene3D" id="3.90.1010.20">
    <property type="match status" value="1"/>
</dbReference>
<feature type="domain" description="FMN-binding" evidence="9">
    <location>
        <begin position="516"/>
        <end position="590"/>
    </location>
</feature>
<dbReference type="SUPFAM" id="SSF51905">
    <property type="entry name" value="FAD/NAD(P)-binding domain"/>
    <property type="match status" value="1"/>
</dbReference>
<dbReference type="InterPro" id="IPR010960">
    <property type="entry name" value="Flavocytochrome_c"/>
</dbReference>
<comment type="caution">
    <text evidence="10">The sequence shown here is derived from an EMBL/GenBank/DDBJ whole genome shotgun (WGS) entry which is preliminary data.</text>
</comment>
<dbReference type="Gene3D" id="3.50.50.60">
    <property type="entry name" value="FAD/NAD(P)-binding domain"/>
    <property type="match status" value="1"/>
</dbReference>